<comment type="subcellular location">
    <subcellularLocation>
        <location evidence="1">Secreted</location>
    </subcellularLocation>
</comment>
<evidence type="ECO:0000313" key="9">
    <source>
        <dbReference type="Ensembl" id="ENSOANP00000042232.1"/>
    </source>
</evidence>
<name>A0A6I8NMB8_ORNAN</name>
<evidence type="ECO:0000256" key="6">
    <source>
        <dbReference type="ARBA" id="ARBA00023157"/>
    </source>
</evidence>
<evidence type="ECO:0000256" key="2">
    <source>
        <dbReference type="ARBA" id="ARBA00022500"/>
    </source>
</evidence>
<dbReference type="Gene3D" id="2.40.50.40">
    <property type="match status" value="1"/>
</dbReference>
<keyword evidence="4" id="KW-0964">Secreted</keyword>
<dbReference type="InParanoid" id="A0A6I8NMB8"/>
<keyword evidence="10" id="KW-1185">Reference proteome</keyword>
<dbReference type="SMART" id="SM00199">
    <property type="entry name" value="SCY"/>
    <property type="match status" value="1"/>
</dbReference>
<keyword evidence="6" id="KW-1015">Disulfide bond</keyword>
<evidence type="ECO:0000256" key="1">
    <source>
        <dbReference type="ARBA" id="ARBA00004613"/>
    </source>
</evidence>
<evidence type="ECO:0000256" key="7">
    <source>
        <dbReference type="ARBA" id="ARBA00023198"/>
    </source>
</evidence>
<feature type="domain" description="Chemokine interleukin-8-like" evidence="8">
    <location>
        <begin position="26"/>
        <end position="84"/>
    </location>
</feature>
<reference evidence="9" key="3">
    <citation type="submission" date="2025-09" db="UniProtKB">
        <authorList>
            <consortium name="Ensembl"/>
        </authorList>
    </citation>
    <scope>IDENTIFICATION</scope>
    <source>
        <strain evidence="9">Glennie</strain>
    </source>
</reference>
<dbReference type="Pfam" id="PF00048">
    <property type="entry name" value="IL8"/>
    <property type="match status" value="1"/>
</dbReference>
<dbReference type="AlphaFoldDB" id="A0A6I8NMB8"/>
<evidence type="ECO:0000256" key="5">
    <source>
        <dbReference type="ARBA" id="ARBA00022729"/>
    </source>
</evidence>
<dbReference type="GO" id="GO:0006954">
    <property type="term" value="P:inflammatory response"/>
    <property type="evidence" value="ECO:0007669"/>
    <property type="project" value="UniProtKB-KW"/>
</dbReference>
<dbReference type="InterPro" id="IPR001811">
    <property type="entry name" value="Chemokine_IL8-like_dom"/>
</dbReference>
<dbReference type="InterPro" id="IPR039809">
    <property type="entry name" value="Chemokine_b/g/d"/>
</dbReference>
<dbReference type="Proteomes" id="UP000002279">
    <property type="component" value="Chromosome 11"/>
</dbReference>
<dbReference type="GO" id="GO:0006955">
    <property type="term" value="P:immune response"/>
    <property type="evidence" value="ECO:0007669"/>
    <property type="project" value="InterPro"/>
</dbReference>
<dbReference type="FunCoup" id="A0A6I8NMB8">
    <property type="interactions" value="577"/>
</dbReference>
<protein>
    <recommendedName>
        <fullName evidence="8">Chemokine interleukin-8-like domain-containing protein</fullName>
    </recommendedName>
</protein>
<keyword evidence="5" id="KW-0732">Signal</keyword>
<reference evidence="9 10" key="1">
    <citation type="journal article" date="2008" name="Nature">
        <title>Genome analysis of the platypus reveals unique signatures of evolution.</title>
        <authorList>
            <person name="Warren W.C."/>
            <person name="Hillier L.W."/>
            <person name="Marshall Graves J.A."/>
            <person name="Birney E."/>
            <person name="Ponting C.P."/>
            <person name="Grutzner F."/>
            <person name="Belov K."/>
            <person name="Miller W."/>
            <person name="Clarke L."/>
            <person name="Chinwalla A.T."/>
            <person name="Yang S.P."/>
            <person name="Heger A."/>
            <person name="Locke D.P."/>
            <person name="Miethke P."/>
            <person name="Waters P.D."/>
            <person name="Veyrunes F."/>
            <person name="Fulton L."/>
            <person name="Fulton B."/>
            <person name="Graves T."/>
            <person name="Wallis J."/>
            <person name="Puente X.S."/>
            <person name="Lopez-Otin C."/>
            <person name="Ordonez G.R."/>
            <person name="Eichler E.E."/>
            <person name="Chen L."/>
            <person name="Cheng Z."/>
            <person name="Deakin J.E."/>
            <person name="Alsop A."/>
            <person name="Thompson K."/>
            <person name="Kirby P."/>
            <person name="Papenfuss A.T."/>
            <person name="Wakefield M.J."/>
            <person name="Olender T."/>
            <person name="Lancet D."/>
            <person name="Huttley G.A."/>
            <person name="Smit A.F."/>
            <person name="Pask A."/>
            <person name="Temple-Smith P."/>
            <person name="Batzer M.A."/>
            <person name="Walker J.A."/>
            <person name="Konkel M.K."/>
            <person name="Harris R.S."/>
            <person name="Whittington C.M."/>
            <person name="Wong E.S."/>
            <person name="Gemmell N.J."/>
            <person name="Buschiazzo E."/>
            <person name="Vargas Jentzsch I.M."/>
            <person name="Merkel A."/>
            <person name="Schmitz J."/>
            <person name="Zemann A."/>
            <person name="Churakov G."/>
            <person name="Kriegs J.O."/>
            <person name="Brosius J."/>
            <person name="Murchison E.P."/>
            <person name="Sachidanandam R."/>
            <person name="Smith C."/>
            <person name="Hannon G.J."/>
            <person name="Tsend-Ayush E."/>
            <person name="McMillan D."/>
            <person name="Attenborough R."/>
            <person name="Rens W."/>
            <person name="Ferguson-Smith M."/>
            <person name="Lefevre C.M."/>
            <person name="Sharp J.A."/>
            <person name="Nicholas K.R."/>
            <person name="Ray D.A."/>
            <person name="Kube M."/>
            <person name="Reinhardt R."/>
            <person name="Pringle T.H."/>
            <person name="Taylor J."/>
            <person name="Jones R.C."/>
            <person name="Nixon B."/>
            <person name="Dacheux J.L."/>
            <person name="Niwa H."/>
            <person name="Sekita Y."/>
            <person name="Huang X."/>
            <person name="Stark A."/>
            <person name="Kheradpour P."/>
            <person name="Kellis M."/>
            <person name="Flicek P."/>
            <person name="Chen Y."/>
            <person name="Webber C."/>
            <person name="Hardison R."/>
            <person name="Nelson J."/>
            <person name="Hallsworth-Pepin K."/>
            <person name="Delehaunty K."/>
            <person name="Markovic C."/>
            <person name="Minx P."/>
            <person name="Feng Y."/>
            <person name="Kremitzki C."/>
            <person name="Mitreva M."/>
            <person name="Glasscock J."/>
            <person name="Wylie T."/>
            <person name="Wohldmann P."/>
            <person name="Thiru P."/>
            <person name="Nhan M.N."/>
            <person name="Pohl C.S."/>
            <person name="Smith S.M."/>
            <person name="Hou S."/>
            <person name="Nefedov M."/>
            <person name="de Jong P.J."/>
            <person name="Renfree M.B."/>
            <person name="Mardis E.R."/>
            <person name="Wilson R.K."/>
        </authorList>
    </citation>
    <scope>NUCLEOTIDE SEQUENCE [LARGE SCALE GENOMIC DNA]</scope>
    <source>
        <strain evidence="9 10">Glennie</strain>
    </source>
</reference>
<accession>A0A6I8NMB8</accession>
<dbReference type="CDD" id="cd00272">
    <property type="entry name" value="Chemokine_CC"/>
    <property type="match status" value="1"/>
</dbReference>
<proteinExistence type="predicted"/>
<sequence length="98" mass="11182">MELTVLIPILQMRSLRHREAEGTNTGKECCSDYIKKPIKFCKLVSYQKTSVDCLKDAIVLNTIQNNTICANPNQPWVKSAVKYLKRRKSKTRPASHSC</sequence>
<dbReference type="GO" id="GO:0008009">
    <property type="term" value="F:chemokine activity"/>
    <property type="evidence" value="ECO:0007669"/>
    <property type="project" value="InterPro"/>
</dbReference>
<dbReference type="InterPro" id="IPR036048">
    <property type="entry name" value="Interleukin_8-like_sf"/>
</dbReference>
<reference evidence="9" key="2">
    <citation type="submission" date="2025-08" db="UniProtKB">
        <authorList>
            <consortium name="Ensembl"/>
        </authorList>
    </citation>
    <scope>IDENTIFICATION</scope>
    <source>
        <strain evidence="9">Glennie</strain>
    </source>
</reference>
<evidence type="ECO:0000313" key="10">
    <source>
        <dbReference type="Proteomes" id="UP000002279"/>
    </source>
</evidence>
<evidence type="ECO:0000259" key="8">
    <source>
        <dbReference type="SMART" id="SM00199"/>
    </source>
</evidence>
<keyword evidence="7" id="KW-0395">Inflammatory response</keyword>
<evidence type="ECO:0000256" key="3">
    <source>
        <dbReference type="ARBA" id="ARBA00022514"/>
    </source>
</evidence>
<dbReference type="SUPFAM" id="SSF54117">
    <property type="entry name" value="Interleukin 8-like chemokines"/>
    <property type="match status" value="1"/>
</dbReference>
<keyword evidence="3" id="KW-0202">Cytokine</keyword>
<evidence type="ECO:0000256" key="4">
    <source>
        <dbReference type="ARBA" id="ARBA00022525"/>
    </source>
</evidence>
<dbReference type="GO" id="GO:0005615">
    <property type="term" value="C:extracellular space"/>
    <property type="evidence" value="ECO:0007669"/>
    <property type="project" value="UniProtKB-KW"/>
</dbReference>
<dbReference type="PANTHER" id="PTHR12015:SF111">
    <property type="entry name" value="C-C MOTIF CHEMOKINE 17"/>
    <property type="match status" value="1"/>
</dbReference>
<dbReference type="FunFam" id="2.40.50.40:FF:000012">
    <property type="entry name" value="C-C motif chemokine"/>
    <property type="match status" value="1"/>
</dbReference>
<keyword evidence="2" id="KW-0145">Chemotaxis</keyword>
<dbReference type="GeneTree" id="ENSGT00940000166352"/>
<dbReference type="PANTHER" id="PTHR12015">
    <property type="entry name" value="SMALL INDUCIBLE CYTOKINE A"/>
    <property type="match status" value="1"/>
</dbReference>
<dbReference type="Ensembl" id="ENSOANT00000072832.1">
    <property type="protein sequence ID" value="ENSOANP00000042232.1"/>
    <property type="gene ID" value="ENSOANG00000042658.1"/>
</dbReference>
<organism evidence="9 10">
    <name type="scientific">Ornithorhynchus anatinus</name>
    <name type="common">Duckbill platypus</name>
    <dbReference type="NCBI Taxonomy" id="9258"/>
    <lineage>
        <taxon>Eukaryota</taxon>
        <taxon>Metazoa</taxon>
        <taxon>Chordata</taxon>
        <taxon>Craniata</taxon>
        <taxon>Vertebrata</taxon>
        <taxon>Euteleostomi</taxon>
        <taxon>Mammalia</taxon>
        <taxon>Monotremata</taxon>
        <taxon>Ornithorhynchidae</taxon>
        <taxon>Ornithorhynchus</taxon>
    </lineage>
</organism>
<dbReference type="Bgee" id="ENSOANG00000042658">
    <property type="expression patterns" value="Expressed in ovary and 3 other cell types or tissues"/>
</dbReference>